<dbReference type="Gene3D" id="1.10.510.10">
    <property type="entry name" value="Transferase(Phosphotransferase) domain 1"/>
    <property type="match status" value="1"/>
</dbReference>
<dbReference type="GO" id="GO:0005524">
    <property type="term" value="F:ATP binding"/>
    <property type="evidence" value="ECO:0007669"/>
    <property type="project" value="InterPro"/>
</dbReference>
<accession>A0AAD5TK98</accession>
<sequence length="454" mass="50404">MAMQSVYTLIQNCPPLQPLNKDIGSLTSTTTTTPKFPRTDLDTLATWHTFPTEIDSVRNILRNSTVSTSASLSPFPFGAYISNEKGVHCIMQYVIFLSLKTCLEGLDVVQPIYNFADGNKDVVGQPDFIYKSGSSTKPKIVVEVKTDWAFPQLGSIVAEWPAAQSNPKSKLARAIHQIYGYMTFNHLRYGVLTNYEKTWFLRRVNAPQGGRLEISDPYAYNSTSTLLEAWVTVTLLAENNWFYPSPTTSPAPPQCATTLTTPAPAPSSNPYILRFTDPSVFEFIQGIARSRVGVVVRGTYFGSPVVMKVVDASKEQWAIDELDHEVSVYSALRSLSGSTLPCVIAYIEVWNMLRILVLEDCGINLRTYQDGGGDLSTVRDLCNDRLAELNALGYMHNDAKEENFAFNNGNVRLIDLGRASQGMSQQDNWQRYIKKKLANSICCSAGTTSESVDF</sequence>
<evidence type="ECO:0000259" key="1">
    <source>
        <dbReference type="PROSITE" id="PS50011"/>
    </source>
</evidence>
<organism evidence="2 3">
    <name type="scientific">Geranomyces variabilis</name>
    <dbReference type="NCBI Taxonomy" id="109894"/>
    <lineage>
        <taxon>Eukaryota</taxon>
        <taxon>Fungi</taxon>
        <taxon>Fungi incertae sedis</taxon>
        <taxon>Chytridiomycota</taxon>
        <taxon>Chytridiomycota incertae sedis</taxon>
        <taxon>Chytridiomycetes</taxon>
        <taxon>Spizellomycetales</taxon>
        <taxon>Powellomycetaceae</taxon>
        <taxon>Geranomyces</taxon>
    </lineage>
</organism>
<dbReference type="InterPro" id="IPR052396">
    <property type="entry name" value="Meiotic_Drive_Suppr_Kinase"/>
</dbReference>
<dbReference type="PANTHER" id="PTHR37171">
    <property type="entry name" value="SERINE/THREONINE-PROTEIN KINASE YRZF-RELATED"/>
    <property type="match status" value="1"/>
</dbReference>
<evidence type="ECO:0000313" key="3">
    <source>
        <dbReference type="Proteomes" id="UP001212152"/>
    </source>
</evidence>
<proteinExistence type="predicted"/>
<dbReference type="PANTHER" id="PTHR37171:SF1">
    <property type="entry name" value="SERINE_THREONINE-PROTEIN KINASE YRZF-RELATED"/>
    <property type="match status" value="1"/>
</dbReference>
<dbReference type="Proteomes" id="UP001212152">
    <property type="component" value="Unassembled WGS sequence"/>
</dbReference>
<reference evidence="2" key="1">
    <citation type="submission" date="2020-05" db="EMBL/GenBank/DDBJ databases">
        <title>Phylogenomic resolution of chytrid fungi.</title>
        <authorList>
            <person name="Stajich J.E."/>
            <person name="Amses K."/>
            <person name="Simmons R."/>
            <person name="Seto K."/>
            <person name="Myers J."/>
            <person name="Bonds A."/>
            <person name="Quandt C.A."/>
            <person name="Barry K."/>
            <person name="Liu P."/>
            <person name="Grigoriev I."/>
            <person name="Longcore J.E."/>
            <person name="James T.Y."/>
        </authorList>
    </citation>
    <scope>NUCLEOTIDE SEQUENCE</scope>
    <source>
        <strain evidence="2">JEL0379</strain>
    </source>
</reference>
<gene>
    <name evidence="2" type="ORF">HDU87_003172</name>
</gene>
<dbReference type="GO" id="GO:0004672">
    <property type="term" value="F:protein kinase activity"/>
    <property type="evidence" value="ECO:0007669"/>
    <property type="project" value="InterPro"/>
</dbReference>
<dbReference type="InterPro" id="IPR011009">
    <property type="entry name" value="Kinase-like_dom_sf"/>
</dbReference>
<comment type="caution">
    <text evidence="2">The sequence shown here is derived from an EMBL/GenBank/DDBJ whole genome shotgun (WGS) entry which is preliminary data.</text>
</comment>
<feature type="domain" description="Protein kinase" evidence="1">
    <location>
        <begin position="281"/>
        <end position="454"/>
    </location>
</feature>
<dbReference type="PROSITE" id="PS50011">
    <property type="entry name" value="PROTEIN_KINASE_DOM"/>
    <property type="match status" value="1"/>
</dbReference>
<dbReference type="EMBL" id="JADGJQ010000023">
    <property type="protein sequence ID" value="KAJ3178905.1"/>
    <property type="molecule type" value="Genomic_DNA"/>
</dbReference>
<dbReference type="SUPFAM" id="SSF56112">
    <property type="entry name" value="Protein kinase-like (PK-like)"/>
    <property type="match status" value="1"/>
</dbReference>
<evidence type="ECO:0000313" key="2">
    <source>
        <dbReference type="EMBL" id="KAJ3178905.1"/>
    </source>
</evidence>
<protein>
    <recommendedName>
        <fullName evidence="1">Protein kinase domain-containing protein</fullName>
    </recommendedName>
</protein>
<dbReference type="InterPro" id="IPR000719">
    <property type="entry name" value="Prot_kinase_dom"/>
</dbReference>
<name>A0AAD5TK98_9FUNG</name>
<dbReference type="AlphaFoldDB" id="A0AAD5TK98"/>
<keyword evidence="3" id="KW-1185">Reference proteome</keyword>